<dbReference type="Pfam" id="PF00990">
    <property type="entry name" value="GGDEF"/>
    <property type="match status" value="1"/>
</dbReference>
<dbReference type="PANTHER" id="PTHR44757:SF2">
    <property type="entry name" value="BIOFILM ARCHITECTURE MAINTENANCE PROTEIN MBAA"/>
    <property type="match status" value="1"/>
</dbReference>
<dbReference type="InterPro" id="IPR001633">
    <property type="entry name" value="EAL_dom"/>
</dbReference>
<dbReference type="PROSITE" id="PS50113">
    <property type="entry name" value="PAC"/>
    <property type="match status" value="1"/>
</dbReference>
<keyword evidence="7" id="KW-1185">Reference proteome</keyword>
<dbReference type="InterPro" id="IPR000014">
    <property type="entry name" value="PAS"/>
</dbReference>
<dbReference type="InterPro" id="IPR035919">
    <property type="entry name" value="EAL_sf"/>
</dbReference>
<dbReference type="AlphaFoldDB" id="A0A839IWU6"/>
<dbReference type="CDD" id="cd00130">
    <property type="entry name" value="PAS"/>
    <property type="match status" value="1"/>
</dbReference>
<dbReference type="Pfam" id="PF00563">
    <property type="entry name" value="EAL"/>
    <property type="match status" value="1"/>
</dbReference>
<dbReference type="Gene3D" id="3.30.450.20">
    <property type="entry name" value="PAS domain"/>
    <property type="match status" value="1"/>
</dbReference>
<evidence type="ECO:0000259" key="2">
    <source>
        <dbReference type="PROSITE" id="PS50112"/>
    </source>
</evidence>
<evidence type="ECO:0000259" key="4">
    <source>
        <dbReference type="PROSITE" id="PS50883"/>
    </source>
</evidence>
<keyword evidence="1" id="KW-1133">Transmembrane helix</keyword>
<dbReference type="SUPFAM" id="SSF55073">
    <property type="entry name" value="Nucleotide cyclase"/>
    <property type="match status" value="1"/>
</dbReference>
<dbReference type="SMART" id="SM00062">
    <property type="entry name" value="PBPb"/>
    <property type="match status" value="1"/>
</dbReference>
<evidence type="ECO:0000313" key="6">
    <source>
        <dbReference type="EMBL" id="MBB1489252.1"/>
    </source>
</evidence>
<evidence type="ECO:0000256" key="1">
    <source>
        <dbReference type="SAM" id="Phobius"/>
    </source>
</evidence>
<feature type="domain" description="GGDEF" evidence="5">
    <location>
        <begin position="494"/>
        <end position="627"/>
    </location>
</feature>
<comment type="caution">
    <text evidence="6">The sequence shown here is derived from an EMBL/GenBank/DDBJ whole genome shotgun (WGS) entry which is preliminary data.</text>
</comment>
<dbReference type="SMART" id="SM00052">
    <property type="entry name" value="EAL"/>
    <property type="match status" value="1"/>
</dbReference>
<dbReference type="SUPFAM" id="SSF53850">
    <property type="entry name" value="Periplasmic binding protein-like II"/>
    <property type="match status" value="1"/>
</dbReference>
<dbReference type="InterPro" id="IPR035965">
    <property type="entry name" value="PAS-like_dom_sf"/>
</dbReference>
<dbReference type="SMART" id="SM00267">
    <property type="entry name" value="GGDEF"/>
    <property type="match status" value="1"/>
</dbReference>
<evidence type="ECO:0000259" key="5">
    <source>
        <dbReference type="PROSITE" id="PS50887"/>
    </source>
</evidence>
<dbReference type="NCBIfam" id="TIGR00254">
    <property type="entry name" value="GGDEF"/>
    <property type="match status" value="1"/>
</dbReference>
<dbReference type="CDD" id="cd01948">
    <property type="entry name" value="EAL"/>
    <property type="match status" value="1"/>
</dbReference>
<dbReference type="PANTHER" id="PTHR44757">
    <property type="entry name" value="DIGUANYLATE CYCLASE DGCP"/>
    <property type="match status" value="1"/>
</dbReference>
<dbReference type="SUPFAM" id="SSF55785">
    <property type="entry name" value="PYP-like sensor domain (PAS domain)"/>
    <property type="match status" value="1"/>
</dbReference>
<dbReference type="Pfam" id="PF08447">
    <property type="entry name" value="PAS_3"/>
    <property type="match status" value="1"/>
</dbReference>
<feature type="domain" description="EAL" evidence="4">
    <location>
        <begin position="636"/>
        <end position="889"/>
    </location>
</feature>
<dbReference type="InterPro" id="IPR013655">
    <property type="entry name" value="PAS_fold_3"/>
</dbReference>
<dbReference type="EMBL" id="JACJFM010000048">
    <property type="protein sequence ID" value="MBB1489252.1"/>
    <property type="molecule type" value="Genomic_DNA"/>
</dbReference>
<dbReference type="PROSITE" id="PS50883">
    <property type="entry name" value="EAL"/>
    <property type="match status" value="1"/>
</dbReference>
<dbReference type="RefSeq" id="WP_182811155.1">
    <property type="nucleotide sequence ID" value="NZ_JACJFM010000048.1"/>
</dbReference>
<dbReference type="SUPFAM" id="SSF141868">
    <property type="entry name" value="EAL domain-like"/>
    <property type="match status" value="1"/>
</dbReference>
<gene>
    <name evidence="6" type="ORF">H4O21_21810</name>
</gene>
<evidence type="ECO:0000259" key="3">
    <source>
        <dbReference type="PROSITE" id="PS50113"/>
    </source>
</evidence>
<dbReference type="InterPro" id="IPR001638">
    <property type="entry name" value="Solute-binding_3/MltF_N"/>
</dbReference>
<protein>
    <submittedName>
        <fullName evidence="6">EAL domain-containing protein</fullName>
    </submittedName>
</protein>
<reference evidence="6 7" key="1">
    <citation type="submission" date="2020-08" db="EMBL/GenBank/DDBJ databases">
        <title>Oceanospirillum sp. nov. isolated from marine sediment.</title>
        <authorList>
            <person name="Ji X."/>
        </authorList>
    </citation>
    <scope>NUCLEOTIDE SEQUENCE [LARGE SCALE GENOMIC DNA]</scope>
    <source>
        <strain evidence="6 7">D5</strain>
    </source>
</reference>
<dbReference type="InterPro" id="IPR000160">
    <property type="entry name" value="GGDEF_dom"/>
</dbReference>
<dbReference type="Gene3D" id="3.30.70.270">
    <property type="match status" value="1"/>
</dbReference>
<dbReference type="InterPro" id="IPR001610">
    <property type="entry name" value="PAC"/>
</dbReference>
<dbReference type="CDD" id="cd01949">
    <property type="entry name" value="GGDEF"/>
    <property type="match status" value="1"/>
</dbReference>
<dbReference type="InterPro" id="IPR043128">
    <property type="entry name" value="Rev_trsase/Diguanyl_cyclase"/>
</dbReference>
<accession>A0A839IWU6</accession>
<feature type="transmembrane region" description="Helical" evidence="1">
    <location>
        <begin position="288"/>
        <end position="311"/>
    </location>
</feature>
<dbReference type="Gene3D" id="3.40.190.10">
    <property type="entry name" value="Periplasmic binding protein-like II"/>
    <property type="match status" value="2"/>
</dbReference>
<feature type="domain" description="PAS" evidence="2">
    <location>
        <begin position="331"/>
        <end position="407"/>
    </location>
</feature>
<keyword evidence="1" id="KW-0812">Transmembrane</keyword>
<sequence length="907" mass="102874">MMGKTKVLRSSYYFLFRLVLLSLVFCALILKAADALAVSDKIVLSPDERRWIAEHSTGLKLGLAFVPPHTMVKDEDGRYRGVAMDFLRLIEERLNIRLKPVFYPSYGAMLQGAINRETDIIFAASETPERLQYLSFTQPYAFLANKIFMRRTSVHHSNLEQLMGKTVAVIRGTAITEYLKREYAGIRLLELKSSRDVIVALSSGNADAAISVVASAWMHIKKEGISNVEVTGDAGYSYAVRFASRNDWPELGSILEKALLSLSDEEKERIYRQWLYPEQKAGIDKELVIRYGLIISGIFILGLLLSGVYWIRRLKKEMRKKQEAELALRASEERFQLAIRGTNDGIWDWDLLNDKVYLAPRVMEILGSASERTEGAVQQGMEHWLNRVHPSDSKRVQLALDAHLENKSRLDVEYRMRNSCDEWVWLRMRGQARWDGDNSPVRLCGSIMDITQAKRADDEVRRLAYYDSLTGIPNRERFKIALQGAIQSLNAESRTFAVLFIDLDHFKVINDTLGHRIGDLLLNYIARTLSDILPPSSFIGRLGGDEFAVLLDDPDNQDVIVNLTEDILETLSQPSRLDGHDIRTSVSIGISFCRQGPLKIDKVMEQADVALFEVKKTQRGRYCFHCDEMSRKIQDAVALAGDLEKARERGELFLVFQPQINLIEDCLVGCEALLRWHHPERGMVSPGQFIPLAEERGLIYELGDWVLEQACKQARQWLDRGVGFRQIGVNVSSLQLLEPGFCQRVADLLHQYKLDPGYLELEITETVLMQDISLAERAMRSLNCMGICFSIDDFGTGYSSLRYLHRLPISRLKLAQEFVRDMVPDDEGVVVAATLQMSHKLNIPVIAEGIENLTHFQMLREQGCDQGQGYLFSKPVMVPEFEAFCRAAETQGVIQTLPESGSVMMVS</sequence>
<keyword evidence="1" id="KW-0472">Membrane</keyword>
<dbReference type="Proteomes" id="UP000565262">
    <property type="component" value="Unassembled WGS sequence"/>
</dbReference>
<dbReference type="CDD" id="cd01007">
    <property type="entry name" value="PBP2_BvgS_HisK_like"/>
    <property type="match status" value="1"/>
</dbReference>
<dbReference type="Gene3D" id="3.20.20.450">
    <property type="entry name" value="EAL domain"/>
    <property type="match status" value="1"/>
</dbReference>
<dbReference type="InterPro" id="IPR029787">
    <property type="entry name" value="Nucleotide_cyclase"/>
</dbReference>
<evidence type="ECO:0000313" key="7">
    <source>
        <dbReference type="Proteomes" id="UP000565262"/>
    </source>
</evidence>
<dbReference type="InterPro" id="IPR000700">
    <property type="entry name" value="PAS-assoc_C"/>
</dbReference>
<name>A0A839IWU6_9GAMM</name>
<organism evidence="6 7">
    <name type="scientific">Oceanospirillum sediminis</name>
    <dbReference type="NCBI Taxonomy" id="2760088"/>
    <lineage>
        <taxon>Bacteria</taxon>
        <taxon>Pseudomonadati</taxon>
        <taxon>Pseudomonadota</taxon>
        <taxon>Gammaproteobacteria</taxon>
        <taxon>Oceanospirillales</taxon>
        <taxon>Oceanospirillaceae</taxon>
        <taxon>Oceanospirillum</taxon>
    </lineage>
</organism>
<dbReference type="Pfam" id="PF00497">
    <property type="entry name" value="SBP_bac_3"/>
    <property type="match status" value="1"/>
</dbReference>
<proteinExistence type="predicted"/>
<dbReference type="PROSITE" id="PS50887">
    <property type="entry name" value="GGDEF"/>
    <property type="match status" value="1"/>
</dbReference>
<dbReference type="PROSITE" id="PS50112">
    <property type="entry name" value="PAS"/>
    <property type="match status" value="1"/>
</dbReference>
<dbReference type="InterPro" id="IPR052155">
    <property type="entry name" value="Biofilm_reg_signaling"/>
</dbReference>
<feature type="domain" description="PAC" evidence="3">
    <location>
        <begin position="410"/>
        <end position="462"/>
    </location>
</feature>
<dbReference type="SMART" id="SM00086">
    <property type="entry name" value="PAC"/>
    <property type="match status" value="1"/>
</dbReference>